<gene>
    <name evidence="1" type="ORF">CCS01_15800</name>
</gene>
<evidence type="ECO:0000313" key="1">
    <source>
        <dbReference type="EMBL" id="PPQ32303.1"/>
    </source>
</evidence>
<dbReference type="CDD" id="cd00586">
    <property type="entry name" value="4HBT"/>
    <property type="match status" value="1"/>
</dbReference>
<sequence length="187" mass="20547">MRLVGIDGVPTPPIPTSLTPAAFPNKLRGIMSKPVTEIEAVVRPEWIDSNGHLNLAYYVVVFDLATDALYAALNVGDAYRESSGFSCFTVETHTLYEREALLADRLVVRSWLLGADGKRLHYFHEMFHAGSDERTAAQELLALHIDMRVRRVAPFPPDVHTALQQAVKAHAPLTPPKGAGRKIALPG</sequence>
<dbReference type="Pfam" id="PF13279">
    <property type="entry name" value="4HBT_2"/>
    <property type="match status" value="1"/>
</dbReference>
<reference evidence="1 2" key="1">
    <citation type="journal article" date="2018" name="Arch. Microbiol.">
        <title>New insights into the metabolic potential of the phototrophic purple bacterium Rhodopila globiformis DSM 161(T) from its draft genome sequence and evidence for a vanadium-dependent nitrogenase.</title>
        <authorList>
            <person name="Imhoff J.F."/>
            <person name="Rahn T."/>
            <person name="Kunzel S."/>
            <person name="Neulinger S.C."/>
        </authorList>
    </citation>
    <scope>NUCLEOTIDE SEQUENCE [LARGE SCALE GENOMIC DNA]</scope>
    <source>
        <strain evidence="1 2">DSM 161</strain>
    </source>
</reference>
<accession>A0A2S6NCG0</accession>
<protein>
    <recommendedName>
        <fullName evidence="3">Thioesterase-like protein</fullName>
    </recommendedName>
</protein>
<dbReference type="Proteomes" id="UP000239724">
    <property type="component" value="Unassembled WGS sequence"/>
</dbReference>
<dbReference type="SUPFAM" id="SSF54637">
    <property type="entry name" value="Thioesterase/thiol ester dehydrase-isomerase"/>
    <property type="match status" value="1"/>
</dbReference>
<dbReference type="AlphaFoldDB" id="A0A2S6NCG0"/>
<dbReference type="Gene3D" id="3.10.129.10">
    <property type="entry name" value="Hotdog Thioesterase"/>
    <property type="match status" value="1"/>
</dbReference>
<dbReference type="PANTHER" id="PTHR31793">
    <property type="entry name" value="4-HYDROXYBENZOYL-COA THIOESTERASE FAMILY MEMBER"/>
    <property type="match status" value="1"/>
</dbReference>
<dbReference type="EMBL" id="NHRY01000170">
    <property type="protein sequence ID" value="PPQ32303.1"/>
    <property type="molecule type" value="Genomic_DNA"/>
</dbReference>
<proteinExistence type="predicted"/>
<name>A0A2S6NCG0_RHOGL</name>
<dbReference type="InterPro" id="IPR029069">
    <property type="entry name" value="HotDog_dom_sf"/>
</dbReference>
<evidence type="ECO:0000313" key="2">
    <source>
        <dbReference type="Proteomes" id="UP000239724"/>
    </source>
</evidence>
<dbReference type="InterPro" id="IPR050563">
    <property type="entry name" value="4-hydroxybenzoyl-CoA_TE"/>
</dbReference>
<keyword evidence="2" id="KW-1185">Reference proteome</keyword>
<organism evidence="1 2">
    <name type="scientific">Rhodopila globiformis</name>
    <name type="common">Rhodopseudomonas globiformis</name>
    <dbReference type="NCBI Taxonomy" id="1071"/>
    <lineage>
        <taxon>Bacteria</taxon>
        <taxon>Pseudomonadati</taxon>
        <taxon>Pseudomonadota</taxon>
        <taxon>Alphaproteobacteria</taxon>
        <taxon>Acetobacterales</taxon>
        <taxon>Acetobacteraceae</taxon>
        <taxon>Rhodopila</taxon>
    </lineage>
</organism>
<dbReference type="GO" id="GO:0047617">
    <property type="term" value="F:fatty acyl-CoA hydrolase activity"/>
    <property type="evidence" value="ECO:0007669"/>
    <property type="project" value="TreeGrafter"/>
</dbReference>
<comment type="caution">
    <text evidence="1">The sequence shown here is derived from an EMBL/GenBank/DDBJ whole genome shotgun (WGS) entry which is preliminary data.</text>
</comment>
<dbReference type="PANTHER" id="PTHR31793:SF2">
    <property type="entry name" value="BLR1345 PROTEIN"/>
    <property type="match status" value="1"/>
</dbReference>
<evidence type="ECO:0008006" key="3">
    <source>
        <dbReference type="Google" id="ProtNLM"/>
    </source>
</evidence>